<dbReference type="OrthoDB" id="16284at2759"/>
<dbReference type="Gene3D" id="3.40.50.11980">
    <property type="match status" value="1"/>
</dbReference>
<organism evidence="3">
    <name type="scientific">Gongylonema pulchrum</name>
    <dbReference type="NCBI Taxonomy" id="637853"/>
    <lineage>
        <taxon>Eukaryota</taxon>
        <taxon>Metazoa</taxon>
        <taxon>Ecdysozoa</taxon>
        <taxon>Nematoda</taxon>
        <taxon>Chromadorea</taxon>
        <taxon>Rhabditida</taxon>
        <taxon>Spirurina</taxon>
        <taxon>Spiruromorpha</taxon>
        <taxon>Spiruroidea</taxon>
        <taxon>Gongylonematidae</taxon>
        <taxon>Gongylonema</taxon>
    </lineage>
</organism>
<dbReference type="Proteomes" id="UP000271098">
    <property type="component" value="Unassembled WGS sequence"/>
</dbReference>
<accession>A0A183E937</accession>
<gene>
    <name evidence="1" type="ORF">GPUH_LOCUS17479</name>
</gene>
<evidence type="ECO:0000313" key="2">
    <source>
        <dbReference type="Proteomes" id="UP000271098"/>
    </source>
</evidence>
<dbReference type="AlphaFoldDB" id="A0A183E937"/>
<dbReference type="EMBL" id="UYRT01085236">
    <property type="protein sequence ID" value="VDN29880.1"/>
    <property type="molecule type" value="Genomic_DNA"/>
</dbReference>
<evidence type="ECO:0000313" key="1">
    <source>
        <dbReference type="EMBL" id="VDN29880.1"/>
    </source>
</evidence>
<name>A0A183E937_9BILA</name>
<dbReference type="WBParaSite" id="GPUH_0001750001-mRNA-1">
    <property type="protein sequence ID" value="GPUH_0001750001-mRNA-1"/>
    <property type="gene ID" value="GPUH_0001750001"/>
</dbReference>
<sequence>MVSVHLNLRSNDDLFVMLAVMELGKDAYFMTNDFFINHRGMLSPSGQSLFDRWVDQRAVRLDVIARQLAVSFG</sequence>
<proteinExistence type="predicted"/>
<keyword evidence="2" id="KW-1185">Reference proteome</keyword>
<reference evidence="1 2" key="2">
    <citation type="submission" date="2018-11" db="EMBL/GenBank/DDBJ databases">
        <authorList>
            <consortium name="Pathogen Informatics"/>
        </authorList>
    </citation>
    <scope>NUCLEOTIDE SEQUENCE [LARGE SCALE GENOMIC DNA]</scope>
</reference>
<protein>
    <submittedName>
        <fullName evidence="3">PRORP domain-containing protein</fullName>
    </submittedName>
</protein>
<evidence type="ECO:0000313" key="3">
    <source>
        <dbReference type="WBParaSite" id="GPUH_0001750001-mRNA-1"/>
    </source>
</evidence>
<reference evidence="3" key="1">
    <citation type="submission" date="2016-06" db="UniProtKB">
        <authorList>
            <consortium name="WormBaseParasite"/>
        </authorList>
    </citation>
    <scope>IDENTIFICATION</scope>
</reference>